<dbReference type="STRING" id="575788.VS_II0927"/>
<comment type="similarity">
    <text evidence="1">Belongs to the LysR transcriptional regulatory family.</text>
</comment>
<dbReference type="InterPro" id="IPR036388">
    <property type="entry name" value="WH-like_DNA-bd_sf"/>
</dbReference>
<accession>B7VTL6</accession>
<dbReference type="Pfam" id="PF00126">
    <property type="entry name" value="HTH_1"/>
    <property type="match status" value="1"/>
</dbReference>
<protein>
    <submittedName>
        <fullName evidence="6">Transcriptional regulators, LysR family</fullName>
    </submittedName>
</protein>
<keyword evidence="4" id="KW-0804">Transcription</keyword>
<dbReference type="AlphaFoldDB" id="B7VTL6"/>
<dbReference type="GO" id="GO:0003700">
    <property type="term" value="F:DNA-binding transcription factor activity"/>
    <property type="evidence" value="ECO:0007669"/>
    <property type="project" value="InterPro"/>
</dbReference>
<dbReference type="SUPFAM" id="SSF53850">
    <property type="entry name" value="Periplasmic binding protein-like II"/>
    <property type="match status" value="1"/>
</dbReference>
<evidence type="ECO:0000256" key="4">
    <source>
        <dbReference type="ARBA" id="ARBA00023163"/>
    </source>
</evidence>
<dbReference type="PANTHER" id="PTHR30126:SF40">
    <property type="entry name" value="HTH-TYPE TRANSCRIPTIONAL REGULATOR GLTR"/>
    <property type="match status" value="1"/>
</dbReference>
<evidence type="ECO:0000259" key="5">
    <source>
        <dbReference type="PROSITE" id="PS50931"/>
    </source>
</evidence>
<evidence type="ECO:0000256" key="2">
    <source>
        <dbReference type="ARBA" id="ARBA00023015"/>
    </source>
</evidence>
<dbReference type="Gene3D" id="1.10.10.10">
    <property type="entry name" value="Winged helix-like DNA-binding domain superfamily/Winged helix DNA-binding domain"/>
    <property type="match status" value="1"/>
</dbReference>
<evidence type="ECO:0000256" key="3">
    <source>
        <dbReference type="ARBA" id="ARBA00023125"/>
    </source>
</evidence>
<sequence length="298" mass="34498">MGMFSYEHLNSFCATYDEQSYSKAARVLGKDRTTIREQVKALEDSYRTILFTIEGKKALPTSFARSIYKQSKLLVQNSERLHLRMMNAYQQELTRLDFYHDTLMPNDLVVEIEQHVLKAHPDMVLNWLHRNRDEILVDVTQAHNKVAIMQHRMENMSEYPISAIKLGDGDIAAYARIDSPLFKIGEIRLEDLQLETQYISENQSKTMPEWLGISPYFRTVSNNDMLLELVKVNGWALLPKSLATEAVNTKQLRRIEFNELLSHSAKFGLSFFYPTSFENTNVYKGLVEVLKGYATKNL</sequence>
<dbReference type="PANTHER" id="PTHR30126">
    <property type="entry name" value="HTH-TYPE TRANSCRIPTIONAL REGULATOR"/>
    <property type="match status" value="1"/>
</dbReference>
<dbReference type="Proteomes" id="UP000009100">
    <property type="component" value="Chromosome 2"/>
</dbReference>
<gene>
    <name evidence="6" type="ordered locus">VS_II0927</name>
</gene>
<reference evidence="6 7" key="1">
    <citation type="submission" date="2009-02" db="EMBL/GenBank/DDBJ databases">
        <title>Vibrio splendidus str. LGP32 complete genome.</title>
        <authorList>
            <person name="Mazel D."/>
            <person name="Le Roux F."/>
        </authorList>
    </citation>
    <scope>NUCLEOTIDE SEQUENCE [LARGE SCALE GENOMIC DNA]</scope>
    <source>
        <strain evidence="6 7">LGP32</strain>
    </source>
</reference>
<proteinExistence type="inferred from homology"/>
<dbReference type="GO" id="GO:0000976">
    <property type="term" value="F:transcription cis-regulatory region binding"/>
    <property type="evidence" value="ECO:0007669"/>
    <property type="project" value="TreeGrafter"/>
</dbReference>
<dbReference type="PROSITE" id="PS50931">
    <property type="entry name" value="HTH_LYSR"/>
    <property type="match status" value="1"/>
</dbReference>
<name>B7VTL6_VIBA3</name>
<evidence type="ECO:0000313" key="6">
    <source>
        <dbReference type="EMBL" id="CAV26791.1"/>
    </source>
</evidence>
<dbReference type="Gene3D" id="3.40.190.290">
    <property type="match status" value="1"/>
</dbReference>
<feature type="domain" description="HTH lysR-type" evidence="5">
    <location>
        <begin position="4"/>
        <end position="61"/>
    </location>
</feature>
<dbReference type="InterPro" id="IPR000847">
    <property type="entry name" value="LysR_HTH_N"/>
</dbReference>
<keyword evidence="2" id="KW-0805">Transcription regulation</keyword>
<dbReference type="eggNOG" id="COG0583">
    <property type="taxonomic scope" value="Bacteria"/>
</dbReference>
<evidence type="ECO:0000256" key="1">
    <source>
        <dbReference type="ARBA" id="ARBA00009437"/>
    </source>
</evidence>
<organism evidence="6 7">
    <name type="scientific">Vibrio atlanticus (strain LGP32)</name>
    <name type="common">Vibrio splendidus (strain Mel32)</name>
    <dbReference type="NCBI Taxonomy" id="575788"/>
    <lineage>
        <taxon>Bacteria</taxon>
        <taxon>Pseudomonadati</taxon>
        <taxon>Pseudomonadota</taxon>
        <taxon>Gammaproteobacteria</taxon>
        <taxon>Vibrionales</taxon>
        <taxon>Vibrionaceae</taxon>
        <taxon>Vibrio</taxon>
    </lineage>
</organism>
<evidence type="ECO:0000313" key="7">
    <source>
        <dbReference type="Proteomes" id="UP000009100"/>
    </source>
</evidence>
<dbReference type="SUPFAM" id="SSF46785">
    <property type="entry name" value="Winged helix' DNA-binding domain"/>
    <property type="match status" value="1"/>
</dbReference>
<dbReference type="HOGENOM" id="CLU_039613_35_0_6"/>
<dbReference type="InterPro" id="IPR036390">
    <property type="entry name" value="WH_DNA-bd_sf"/>
</dbReference>
<dbReference type="EMBL" id="FM954973">
    <property type="protein sequence ID" value="CAV26791.1"/>
    <property type="molecule type" value="Genomic_DNA"/>
</dbReference>
<keyword evidence="3" id="KW-0238">DNA-binding</keyword>
<dbReference type="KEGG" id="vsp:VS_II0927"/>